<feature type="transmembrane region" description="Helical" evidence="6">
    <location>
        <begin position="35"/>
        <end position="55"/>
    </location>
</feature>
<feature type="transmembrane region" description="Helical" evidence="6">
    <location>
        <begin position="169"/>
        <end position="189"/>
    </location>
</feature>
<dbReference type="Proteomes" id="UP000324065">
    <property type="component" value="Unassembled WGS sequence"/>
</dbReference>
<keyword evidence="9" id="KW-1185">Reference proteome</keyword>
<feature type="domain" description="VTT" evidence="7">
    <location>
        <begin position="100"/>
        <end position="216"/>
    </location>
</feature>
<feature type="transmembrane region" description="Helical" evidence="6">
    <location>
        <begin position="82"/>
        <end position="104"/>
    </location>
</feature>
<accession>A0A5M6IFG7</accession>
<feature type="transmembrane region" description="Helical" evidence="6">
    <location>
        <begin position="111"/>
        <end position="141"/>
    </location>
</feature>
<dbReference type="GO" id="GO:0016020">
    <property type="term" value="C:membrane"/>
    <property type="evidence" value="ECO:0007669"/>
    <property type="project" value="UniProtKB-SubCell"/>
</dbReference>
<dbReference type="InterPro" id="IPR045014">
    <property type="entry name" value="TM41A/B"/>
</dbReference>
<evidence type="ECO:0000313" key="9">
    <source>
        <dbReference type="Proteomes" id="UP000324065"/>
    </source>
</evidence>
<evidence type="ECO:0000259" key="7">
    <source>
        <dbReference type="Pfam" id="PF09335"/>
    </source>
</evidence>
<feature type="region of interest" description="Disordered" evidence="5">
    <location>
        <begin position="1"/>
        <end position="30"/>
    </location>
</feature>
<dbReference type="InterPro" id="IPR032816">
    <property type="entry name" value="VTT_dom"/>
</dbReference>
<dbReference type="EMBL" id="VWPJ01000003">
    <property type="protein sequence ID" value="KAA5606677.1"/>
    <property type="molecule type" value="Genomic_DNA"/>
</dbReference>
<proteinExistence type="predicted"/>
<reference evidence="8 9" key="1">
    <citation type="submission" date="2019-09" db="EMBL/GenBank/DDBJ databases">
        <title>Genome sequence of Roseospira marina, one of the more divergent members of the non-sulfur purple photosynthetic bacterial family, the Rhodospirillaceae.</title>
        <authorList>
            <person name="Meyer T."/>
            <person name="Kyndt J."/>
        </authorList>
    </citation>
    <scope>NUCLEOTIDE SEQUENCE [LARGE SCALE GENOMIC DNA]</scope>
    <source>
        <strain evidence="8 9">DSM 15113</strain>
    </source>
</reference>
<sequence>MSQESVHTSVDTEPRDGTAPPDAPAGTGTGRGRSLARLLIALGFAAGFVGFLALGGDLSQTFETLAANHAAVSCWVDTHKGLAALAFATAYVLVVAFSVPGAVWMSIVGGYLFGTVAATALIVVSATLGATVIFLAARFVFGDAWRDSLRGSIARLQQGLRENAFSSLLVLRLIPLFPFWLVNLVPAFVGVPMGTFIAATALGIIPGAAVYAGVGNGLDAVFAAGEVPDLGVIYDTAVFAPLLGLAALAMLPTAYRLWKGRGP</sequence>
<comment type="caution">
    <text evidence="8">The sequence shown here is derived from an EMBL/GenBank/DDBJ whole genome shotgun (WGS) entry which is preliminary data.</text>
</comment>
<keyword evidence="4 6" id="KW-0472">Membrane</keyword>
<evidence type="ECO:0000256" key="6">
    <source>
        <dbReference type="SAM" id="Phobius"/>
    </source>
</evidence>
<dbReference type="AlphaFoldDB" id="A0A5M6IFG7"/>
<dbReference type="PANTHER" id="PTHR43220">
    <property type="match status" value="1"/>
</dbReference>
<dbReference type="RefSeq" id="WP_150061278.1">
    <property type="nucleotide sequence ID" value="NZ_JACHII010000005.1"/>
</dbReference>
<dbReference type="Pfam" id="PF09335">
    <property type="entry name" value="VTT_dom"/>
    <property type="match status" value="1"/>
</dbReference>
<organism evidence="8 9">
    <name type="scientific">Roseospira marina</name>
    <dbReference type="NCBI Taxonomy" id="140057"/>
    <lineage>
        <taxon>Bacteria</taxon>
        <taxon>Pseudomonadati</taxon>
        <taxon>Pseudomonadota</taxon>
        <taxon>Alphaproteobacteria</taxon>
        <taxon>Rhodospirillales</taxon>
        <taxon>Rhodospirillaceae</taxon>
        <taxon>Roseospira</taxon>
    </lineage>
</organism>
<evidence type="ECO:0000256" key="2">
    <source>
        <dbReference type="ARBA" id="ARBA00022692"/>
    </source>
</evidence>
<keyword evidence="3 6" id="KW-1133">Transmembrane helix</keyword>
<evidence type="ECO:0000256" key="1">
    <source>
        <dbReference type="ARBA" id="ARBA00004141"/>
    </source>
</evidence>
<protein>
    <submittedName>
        <fullName evidence="8">TVP38/TMEM64 family protein</fullName>
    </submittedName>
</protein>
<comment type="subcellular location">
    <subcellularLocation>
        <location evidence="1">Membrane</location>
        <topology evidence="1">Multi-pass membrane protein</topology>
    </subcellularLocation>
</comment>
<evidence type="ECO:0000256" key="3">
    <source>
        <dbReference type="ARBA" id="ARBA00022989"/>
    </source>
</evidence>
<dbReference type="OrthoDB" id="9779114at2"/>
<evidence type="ECO:0000313" key="8">
    <source>
        <dbReference type="EMBL" id="KAA5606677.1"/>
    </source>
</evidence>
<feature type="transmembrane region" description="Helical" evidence="6">
    <location>
        <begin position="196"/>
        <end position="218"/>
    </location>
</feature>
<evidence type="ECO:0000256" key="4">
    <source>
        <dbReference type="ARBA" id="ARBA00023136"/>
    </source>
</evidence>
<dbReference type="PANTHER" id="PTHR43220:SF18">
    <property type="entry name" value="TRANSMEMBRANE PROTEIN 41B"/>
    <property type="match status" value="1"/>
</dbReference>
<name>A0A5M6IFG7_9PROT</name>
<keyword evidence="2 6" id="KW-0812">Transmembrane</keyword>
<evidence type="ECO:0000256" key="5">
    <source>
        <dbReference type="SAM" id="MobiDB-lite"/>
    </source>
</evidence>
<feature type="transmembrane region" description="Helical" evidence="6">
    <location>
        <begin position="238"/>
        <end position="258"/>
    </location>
</feature>
<gene>
    <name evidence="8" type="ORF">F1188_04920</name>
</gene>